<dbReference type="STRING" id="1182542.W9XPT6"/>
<sequence>MPLVDQDSISLSHAADGPWPTVPSALGFETEKTIKSRRFKRHLVAALPRFARPGGITDREIGPTSYLDALRGYAAVCVFIAHSFNTFGDNWRREPLISFLFHGSSMVALFFVISGYVLSYRLLIYIRKQEFERLISSLASSTFRRYVRLYGSTECACFIAMIMVRFKIYPGCRPPMYKDTFWEQLVDWGWDLVYFSNPFGDIRGWPSSFDSRYLDQMWSIPAEYRGSVAIFAFCTAACRLTTRSRMVLTWVIIVACYIWQAIYVAEFMAGLFIADLSLSRHPERLDNPRSLTGPHHHHKQQTLWEKVGYGCLFVLGIFILGEPDDTTMGIMGTFPWEFLKRFIPGWWDDSGNYLFWLGIGAFMLVYALEFYPTLQKPLNWRYSQYIGDLSFGIYAMHVPLALGPYFQVMIPLREQYLGGWPVIKYIPGLIAYPLMVLIAADYFERVDKQVIRFARWLQTKLFV</sequence>
<keyword evidence="1" id="KW-1133">Transmembrane helix</keyword>
<dbReference type="InterPro" id="IPR050879">
    <property type="entry name" value="Acyltransferase_3"/>
</dbReference>
<feature type="transmembrane region" description="Helical" evidence="1">
    <location>
        <begin position="391"/>
        <end position="410"/>
    </location>
</feature>
<feature type="transmembrane region" description="Helical" evidence="1">
    <location>
        <begin position="422"/>
        <end position="443"/>
    </location>
</feature>
<reference evidence="3 4" key="1">
    <citation type="submission" date="2013-03" db="EMBL/GenBank/DDBJ databases">
        <title>The Genome Sequence of Capronia epimyces CBS 606.96.</title>
        <authorList>
            <consortium name="The Broad Institute Genomics Platform"/>
            <person name="Cuomo C."/>
            <person name="de Hoog S."/>
            <person name="Gorbushina A."/>
            <person name="Walker B."/>
            <person name="Young S.K."/>
            <person name="Zeng Q."/>
            <person name="Gargeya S."/>
            <person name="Fitzgerald M."/>
            <person name="Haas B."/>
            <person name="Abouelleil A."/>
            <person name="Allen A.W."/>
            <person name="Alvarado L."/>
            <person name="Arachchi H.M."/>
            <person name="Berlin A.M."/>
            <person name="Chapman S.B."/>
            <person name="Gainer-Dewar J."/>
            <person name="Goldberg J."/>
            <person name="Griggs A."/>
            <person name="Gujja S."/>
            <person name="Hansen M."/>
            <person name="Howarth C."/>
            <person name="Imamovic A."/>
            <person name="Ireland A."/>
            <person name="Larimer J."/>
            <person name="McCowan C."/>
            <person name="Murphy C."/>
            <person name="Pearson M."/>
            <person name="Poon T.W."/>
            <person name="Priest M."/>
            <person name="Roberts A."/>
            <person name="Saif S."/>
            <person name="Shea T."/>
            <person name="Sisk P."/>
            <person name="Sykes S."/>
            <person name="Wortman J."/>
            <person name="Nusbaum C."/>
            <person name="Birren B."/>
        </authorList>
    </citation>
    <scope>NUCLEOTIDE SEQUENCE [LARGE SCALE GENOMIC DNA]</scope>
    <source>
        <strain evidence="3 4">CBS 606.96</strain>
    </source>
</reference>
<feature type="transmembrane region" description="Helical" evidence="1">
    <location>
        <begin position="353"/>
        <end position="371"/>
    </location>
</feature>
<dbReference type="Pfam" id="PF01757">
    <property type="entry name" value="Acyl_transf_3"/>
    <property type="match status" value="1"/>
</dbReference>
<accession>W9XPT6</accession>
<dbReference type="AlphaFoldDB" id="W9XPT6"/>
<dbReference type="HOGENOM" id="CLU_005679_13_6_1"/>
<dbReference type="Proteomes" id="UP000019478">
    <property type="component" value="Unassembled WGS sequence"/>
</dbReference>
<proteinExistence type="predicted"/>
<evidence type="ECO:0000313" key="4">
    <source>
        <dbReference type="Proteomes" id="UP000019478"/>
    </source>
</evidence>
<dbReference type="eggNOG" id="ENOG502SMT3">
    <property type="taxonomic scope" value="Eukaryota"/>
</dbReference>
<dbReference type="RefSeq" id="XP_007734685.1">
    <property type="nucleotide sequence ID" value="XM_007736495.1"/>
</dbReference>
<dbReference type="PANTHER" id="PTHR23028">
    <property type="entry name" value="ACETYLTRANSFERASE"/>
    <property type="match status" value="1"/>
</dbReference>
<evidence type="ECO:0000259" key="2">
    <source>
        <dbReference type="Pfam" id="PF01757"/>
    </source>
</evidence>
<feature type="domain" description="Acyltransferase 3" evidence="2">
    <location>
        <begin position="66"/>
        <end position="431"/>
    </location>
</feature>
<dbReference type="OrthoDB" id="5819582at2759"/>
<feature type="transmembrane region" description="Helical" evidence="1">
    <location>
        <begin position="99"/>
        <end position="126"/>
    </location>
</feature>
<organism evidence="3 4">
    <name type="scientific">Capronia epimyces CBS 606.96</name>
    <dbReference type="NCBI Taxonomy" id="1182542"/>
    <lineage>
        <taxon>Eukaryota</taxon>
        <taxon>Fungi</taxon>
        <taxon>Dikarya</taxon>
        <taxon>Ascomycota</taxon>
        <taxon>Pezizomycotina</taxon>
        <taxon>Eurotiomycetes</taxon>
        <taxon>Chaetothyriomycetidae</taxon>
        <taxon>Chaetothyriales</taxon>
        <taxon>Herpotrichiellaceae</taxon>
        <taxon>Capronia</taxon>
    </lineage>
</organism>
<dbReference type="InterPro" id="IPR002656">
    <property type="entry name" value="Acyl_transf_3_dom"/>
</dbReference>
<name>W9XPT6_9EURO</name>
<keyword evidence="1" id="KW-0812">Transmembrane</keyword>
<dbReference type="GO" id="GO:0016747">
    <property type="term" value="F:acyltransferase activity, transferring groups other than amino-acyl groups"/>
    <property type="evidence" value="ECO:0007669"/>
    <property type="project" value="InterPro"/>
</dbReference>
<evidence type="ECO:0000256" key="1">
    <source>
        <dbReference type="SAM" id="Phobius"/>
    </source>
</evidence>
<evidence type="ECO:0000313" key="3">
    <source>
        <dbReference type="EMBL" id="EXJ82562.1"/>
    </source>
</evidence>
<keyword evidence="4" id="KW-1185">Reference proteome</keyword>
<feature type="transmembrane region" description="Helical" evidence="1">
    <location>
        <begin position="250"/>
        <end position="274"/>
    </location>
</feature>
<dbReference type="PANTHER" id="PTHR23028:SF134">
    <property type="entry name" value="PUTATIVE (AFU_ORTHOLOGUE AFUA_4G08520)-RELATED"/>
    <property type="match status" value="1"/>
</dbReference>
<keyword evidence="1" id="KW-0472">Membrane</keyword>
<protein>
    <recommendedName>
        <fullName evidence="2">Acyltransferase 3 domain-containing protein</fullName>
    </recommendedName>
</protein>
<comment type="caution">
    <text evidence="3">The sequence shown here is derived from an EMBL/GenBank/DDBJ whole genome shotgun (WGS) entry which is preliminary data.</text>
</comment>
<gene>
    <name evidence="3" type="ORF">A1O3_06375</name>
</gene>
<dbReference type="EMBL" id="AMGY01000005">
    <property type="protein sequence ID" value="EXJ82562.1"/>
    <property type="molecule type" value="Genomic_DNA"/>
</dbReference>
<dbReference type="GeneID" id="19170485"/>